<accession>A0ABW5GGD7</accession>
<evidence type="ECO:0000313" key="3">
    <source>
        <dbReference type="Proteomes" id="UP001597419"/>
    </source>
</evidence>
<name>A0ABW5GGD7_9PSEU</name>
<comment type="caution">
    <text evidence="2">The sequence shown here is derived from an EMBL/GenBank/DDBJ whole genome shotgun (WGS) entry which is preliminary data.</text>
</comment>
<organism evidence="2 3">
    <name type="scientific">Amycolatopsis samaneae</name>
    <dbReference type="NCBI Taxonomy" id="664691"/>
    <lineage>
        <taxon>Bacteria</taxon>
        <taxon>Bacillati</taxon>
        <taxon>Actinomycetota</taxon>
        <taxon>Actinomycetes</taxon>
        <taxon>Pseudonocardiales</taxon>
        <taxon>Pseudonocardiaceae</taxon>
        <taxon>Amycolatopsis</taxon>
    </lineage>
</organism>
<dbReference type="SUPFAM" id="SSF56112">
    <property type="entry name" value="Protein kinase-like (PK-like)"/>
    <property type="match status" value="1"/>
</dbReference>
<dbReference type="RefSeq" id="WP_345405848.1">
    <property type="nucleotide sequence ID" value="NZ_BAABHG010000019.1"/>
</dbReference>
<dbReference type="InterPro" id="IPR002575">
    <property type="entry name" value="Aminoglycoside_PTrfase"/>
</dbReference>
<dbReference type="Gene3D" id="3.90.1200.10">
    <property type="match status" value="1"/>
</dbReference>
<reference evidence="3" key="1">
    <citation type="journal article" date="2019" name="Int. J. Syst. Evol. Microbiol.">
        <title>The Global Catalogue of Microorganisms (GCM) 10K type strain sequencing project: providing services to taxonomists for standard genome sequencing and annotation.</title>
        <authorList>
            <consortium name="The Broad Institute Genomics Platform"/>
            <consortium name="The Broad Institute Genome Sequencing Center for Infectious Disease"/>
            <person name="Wu L."/>
            <person name="Ma J."/>
        </authorList>
    </citation>
    <scope>NUCLEOTIDE SEQUENCE [LARGE SCALE GENOMIC DNA]</scope>
    <source>
        <strain evidence="3">CGMCC 4.7643</strain>
    </source>
</reference>
<protein>
    <submittedName>
        <fullName evidence="2">Phosphotransferase family protein</fullName>
    </submittedName>
</protein>
<dbReference type="InterPro" id="IPR011009">
    <property type="entry name" value="Kinase-like_dom_sf"/>
</dbReference>
<evidence type="ECO:0000313" key="2">
    <source>
        <dbReference type="EMBL" id="MFD2459219.1"/>
    </source>
</evidence>
<keyword evidence="3" id="KW-1185">Reference proteome</keyword>
<evidence type="ECO:0000259" key="1">
    <source>
        <dbReference type="Pfam" id="PF01636"/>
    </source>
</evidence>
<sequence length="295" mass="32488">MTANLTTAEGVLAAAARIAGLEIAGARLIRDGSNVMYRLPGGVVARIGQPNSEDTAHREVLVSEWLTGVGLPVVQVLADVPQPVVVAGRPVTWWALLPAHRPATPVELGSVLRAFHALPEPEKPNLPTHDPTANLDQRITEAPGLGHDDRTWLQHHLTQLRSQYRQLAPEKPDQVIHGDAWQGNVAVPNSGPPILLDLEMVSIGRREWDLIQIAVDHTDFARIDAEDYHSFVTAYGGYDVTTAPGYRTFADIQELRWVCFALSKADVRPDAARQVRHRIACIRGDLPRPWSWDAI</sequence>
<feature type="domain" description="Aminoglycoside phosphotransferase" evidence="1">
    <location>
        <begin position="36"/>
        <end position="239"/>
    </location>
</feature>
<dbReference type="Pfam" id="PF01636">
    <property type="entry name" value="APH"/>
    <property type="match status" value="1"/>
</dbReference>
<dbReference type="EMBL" id="JBHUKU010000005">
    <property type="protein sequence ID" value="MFD2459219.1"/>
    <property type="molecule type" value="Genomic_DNA"/>
</dbReference>
<dbReference type="Proteomes" id="UP001597419">
    <property type="component" value="Unassembled WGS sequence"/>
</dbReference>
<gene>
    <name evidence="2" type="ORF">ACFSYJ_11445</name>
</gene>
<proteinExistence type="predicted"/>